<name>A0AAD7FLW6_9AGAR</name>
<dbReference type="Proteomes" id="UP001221142">
    <property type="component" value="Unassembled WGS sequence"/>
</dbReference>
<evidence type="ECO:0000313" key="1">
    <source>
        <dbReference type="EMBL" id="KAJ7627125.1"/>
    </source>
</evidence>
<evidence type="ECO:0000313" key="2">
    <source>
        <dbReference type="Proteomes" id="UP001221142"/>
    </source>
</evidence>
<dbReference type="AlphaFoldDB" id="A0AAD7FLW6"/>
<protein>
    <submittedName>
        <fullName evidence="1">Uncharacterized protein</fullName>
    </submittedName>
</protein>
<sequence>MPPKPAPSFPDEIISEILTPVLLVPDAKFANTSEKSVFAVYTESTSAVLLVCKAWLRVSTPLLYNVVVLRSSAQAKALHRALKDNPALGKFIKKLRVEGGFGTYMHGILQSALGITDIFISLMLHASDSTSGLVQGLPLISPRRLVIWDEDHKVRKNKQVKQLMETLEKMATKWSNLTTLVSPFSGWLTAAERLEFIIKMASTSSATTVSLPADFGTIRTHALDLARITSIQKVEIRAIISSEDAQTLLSQPEFSKLRSKLRIVDPRWHIPPSTPAAPHPVDPTFMPMTACPQNIIDVVWSNVLFFLMAPDYSSQAQMKATIEIVSGSFGKSMNDKRLRYLRVCKTFHRVGLPYLYRWPVLRATNTAALCRKLEQEPSLGLHVREFASQISGVLTQGMRTLFAHTPRLTRLGMSHRVNMDWAVFRTLAETSGASLVELSVHVVPDSDAPVAPNASLFCLFTALRKLARKADFFLSPSDSGGLPALERLELVDGVGILPALISMDLPNIQHVIFPVIKLPTALVARCYQFLTNHGNKMHELQMLSPVVAQTLVLCPNLRTLDISLSDLDLFDLETYAQGLSPSQPHNFLAKLKISKYQRRRKADEDASWDVLFQALLSLNFANLPALTDLQIMQCEWPAPNERAIDQSPWVERAEGMLEHGIQLTDARGVHWRPRLKI</sequence>
<comment type="caution">
    <text evidence="1">The sequence shown here is derived from an EMBL/GenBank/DDBJ whole genome shotgun (WGS) entry which is preliminary data.</text>
</comment>
<gene>
    <name evidence="1" type="ORF">FB45DRAFT_1082269</name>
</gene>
<reference evidence="1" key="1">
    <citation type="submission" date="2023-03" db="EMBL/GenBank/DDBJ databases">
        <title>Massive genome expansion in bonnet fungi (Mycena s.s.) driven by repeated elements and novel gene families across ecological guilds.</title>
        <authorList>
            <consortium name="Lawrence Berkeley National Laboratory"/>
            <person name="Harder C.B."/>
            <person name="Miyauchi S."/>
            <person name="Viragh M."/>
            <person name="Kuo A."/>
            <person name="Thoen E."/>
            <person name="Andreopoulos B."/>
            <person name="Lu D."/>
            <person name="Skrede I."/>
            <person name="Drula E."/>
            <person name="Henrissat B."/>
            <person name="Morin E."/>
            <person name="Kohler A."/>
            <person name="Barry K."/>
            <person name="LaButti K."/>
            <person name="Morin E."/>
            <person name="Salamov A."/>
            <person name="Lipzen A."/>
            <person name="Mereny Z."/>
            <person name="Hegedus B."/>
            <person name="Baldrian P."/>
            <person name="Stursova M."/>
            <person name="Weitz H."/>
            <person name="Taylor A."/>
            <person name="Grigoriev I.V."/>
            <person name="Nagy L.G."/>
            <person name="Martin F."/>
            <person name="Kauserud H."/>
        </authorList>
    </citation>
    <scope>NUCLEOTIDE SEQUENCE</scope>
    <source>
        <strain evidence="1">9284</strain>
    </source>
</reference>
<dbReference type="EMBL" id="JARKIF010000011">
    <property type="protein sequence ID" value="KAJ7627125.1"/>
    <property type="molecule type" value="Genomic_DNA"/>
</dbReference>
<organism evidence="1 2">
    <name type="scientific">Roridomyces roridus</name>
    <dbReference type="NCBI Taxonomy" id="1738132"/>
    <lineage>
        <taxon>Eukaryota</taxon>
        <taxon>Fungi</taxon>
        <taxon>Dikarya</taxon>
        <taxon>Basidiomycota</taxon>
        <taxon>Agaricomycotina</taxon>
        <taxon>Agaricomycetes</taxon>
        <taxon>Agaricomycetidae</taxon>
        <taxon>Agaricales</taxon>
        <taxon>Marasmiineae</taxon>
        <taxon>Mycenaceae</taxon>
        <taxon>Roridomyces</taxon>
    </lineage>
</organism>
<proteinExistence type="predicted"/>
<accession>A0AAD7FLW6</accession>
<keyword evidence="2" id="KW-1185">Reference proteome</keyword>
<dbReference type="SUPFAM" id="SSF52047">
    <property type="entry name" value="RNI-like"/>
    <property type="match status" value="1"/>
</dbReference>